<evidence type="ECO:0000256" key="5">
    <source>
        <dbReference type="RuleBase" id="RU362066"/>
    </source>
</evidence>
<dbReference type="InterPro" id="IPR003481">
    <property type="entry name" value="FliD_N"/>
</dbReference>
<feature type="domain" description="Flagellar hook-associated protein 2 C-terminal" evidence="7">
    <location>
        <begin position="455"/>
        <end position="651"/>
    </location>
</feature>
<protein>
    <recommendedName>
        <fullName evidence="5">Flagellar hook-associated protein 2</fullName>
        <shortName evidence="5">HAP2</shortName>
    </recommendedName>
    <alternativeName>
        <fullName evidence="5">Flagellar cap protein</fullName>
    </alternativeName>
</protein>
<evidence type="ECO:0000313" key="8">
    <source>
        <dbReference type="EMBL" id="ATQ75656.1"/>
    </source>
</evidence>
<dbReference type="Proteomes" id="UP000229897">
    <property type="component" value="Chromosome"/>
</dbReference>
<comment type="similarity">
    <text evidence="1 5">Belongs to the FliD family.</text>
</comment>
<accession>A0A2D2DKZ1</accession>
<dbReference type="Pfam" id="PF07195">
    <property type="entry name" value="FliD_C"/>
    <property type="match status" value="2"/>
</dbReference>
<feature type="domain" description="Flagellar hook-associated protein 2 N-terminal" evidence="6">
    <location>
        <begin position="12"/>
        <end position="106"/>
    </location>
</feature>
<keyword evidence="8" id="KW-0966">Cell projection</keyword>
<proteinExistence type="inferred from homology"/>
<dbReference type="GO" id="GO:0071973">
    <property type="term" value="P:bacterial-type flagellum-dependent cell motility"/>
    <property type="evidence" value="ECO:0007669"/>
    <property type="project" value="TreeGrafter"/>
</dbReference>
<gene>
    <name evidence="8" type="ORF">CR152_14820</name>
</gene>
<dbReference type="InterPro" id="IPR040026">
    <property type="entry name" value="FliD"/>
</dbReference>
<sequence length="669" mass="66858">MAISSVSSGGSIDVNDIVNKLMMAESRPFVAMQDKEKAYTAKLSAYGALSGALGGFQTAVSGLSDPTKFKTIGASSSDPAVLTASAAKDTVKGSYSVNVTQLSQAQTLTAAGQASTTALIGSGAATTLTFEFGSITGGTLANGAYTGAAFAQDATRSARTVTIDSSNNSLQGIRDAINKANVGVTASIISDGSASPNRLVLTSSQTGETSSMRIGVSGDTDIGNLLGYAADGTQNMTQNSAAQNTKLSINGVAISSAGNNVSEAIQGVTISALKIGTSTVNITSDSTGAKTALNNFIKSYNELNSTIAGLTTAPKASEGKSAGVLLGDSTTRNLQSSLRKMFFTPVPGMDGDISSMSQLGVSFQADGSLKLDNSKLQKALDTNLEDVSKLLSTVGSTTDSLVSFVSSTTNSTVGTKNLVISQLATQGSAKGSTAADTSITAGVNDQLSLTINGVTSTATLLAGNYSAASLASHVQSIINGAVGATGASATSGTGVSVKQDAGIFTITSNKYGSTSKVGISGSAAASLLGTQTLIDGLDVAGTIGGAAATGSGQNLTGNAGSASSGIQVQITGGAIGERGTVNISKGAGAQFTELIDSFLSSKGTIPSKNAGINASLADIAKQRTALNVRLAQTEKDLRRQYSSLDVTLSGMSSTSNFLAQQLASLSNLR</sequence>
<dbReference type="PANTHER" id="PTHR30288:SF0">
    <property type="entry name" value="FLAGELLAR HOOK-ASSOCIATED PROTEIN 2"/>
    <property type="match status" value="1"/>
</dbReference>
<evidence type="ECO:0000259" key="6">
    <source>
        <dbReference type="Pfam" id="PF02465"/>
    </source>
</evidence>
<dbReference type="GO" id="GO:0005576">
    <property type="term" value="C:extracellular region"/>
    <property type="evidence" value="ECO:0007669"/>
    <property type="project" value="UniProtKB-SubCell"/>
</dbReference>
<dbReference type="Pfam" id="PF02465">
    <property type="entry name" value="FliD_N"/>
    <property type="match status" value="1"/>
</dbReference>
<organism evidence="8 9">
    <name type="scientific">Massilia violaceinigra</name>
    <dbReference type="NCBI Taxonomy" id="2045208"/>
    <lineage>
        <taxon>Bacteria</taxon>
        <taxon>Pseudomonadati</taxon>
        <taxon>Pseudomonadota</taxon>
        <taxon>Betaproteobacteria</taxon>
        <taxon>Burkholderiales</taxon>
        <taxon>Oxalobacteraceae</taxon>
        <taxon>Telluria group</taxon>
        <taxon>Massilia</taxon>
    </lineage>
</organism>
<dbReference type="RefSeq" id="WP_099875611.1">
    <property type="nucleotide sequence ID" value="NZ_CP024608.1"/>
</dbReference>
<name>A0A2D2DKZ1_9BURK</name>
<comment type="subcellular location">
    <subcellularLocation>
        <location evidence="5">Secreted</location>
    </subcellularLocation>
    <subcellularLocation>
        <location evidence="5">Bacterial flagellum</location>
    </subcellularLocation>
</comment>
<keyword evidence="9" id="KW-1185">Reference proteome</keyword>
<dbReference type="GO" id="GO:0007155">
    <property type="term" value="P:cell adhesion"/>
    <property type="evidence" value="ECO:0007669"/>
    <property type="project" value="InterPro"/>
</dbReference>
<dbReference type="EMBL" id="CP024608">
    <property type="protein sequence ID" value="ATQ75656.1"/>
    <property type="molecule type" value="Genomic_DNA"/>
</dbReference>
<keyword evidence="8" id="KW-0282">Flagellum</keyword>
<keyword evidence="4 5" id="KW-0975">Bacterial flagellum</keyword>
<reference evidence="8" key="1">
    <citation type="submission" date="2017-10" db="EMBL/GenBank/DDBJ databases">
        <title>Massilia psychrophilum sp. nov., a novel purple-pigmented bacterium isolated from Tianshan glacier, Xinjiang Municipality, China.</title>
        <authorList>
            <person name="Wang H."/>
        </authorList>
    </citation>
    <scope>NUCLEOTIDE SEQUENCE [LARGE SCALE GENOMIC DNA]</scope>
    <source>
        <strain evidence="8">B2</strain>
    </source>
</reference>
<comment type="function">
    <text evidence="5">Required for morphogenesis and for the elongation of the flagellar filament by facilitating polymerization of the flagellin monomers at the tip of growing filament. Forms a capping structure, which prevents flagellin subunits (transported through the central channel of the flagellum) from leaking out without polymerization at the distal end.</text>
</comment>
<evidence type="ECO:0000256" key="1">
    <source>
        <dbReference type="ARBA" id="ARBA00009764"/>
    </source>
</evidence>
<evidence type="ECO:0000256" key="4">
    <source>
        <dbReference type="ARBA" id="ARBA00023143"/>
    </source>
</evidence>
<dbReference type="InterPro" id="IPR010809">
    <property type="entry name" value="FliD_C"/>
</dbReference>
<dbReference type="OrthoDB" id="9810816at2"/>
<keyword evidence="3" id="KW-0175">Coiled coil</keyword>
<dbReference type="GO" id="GO:0009424">
    <property type="term" value="C:bacterial-type flagellum hook"/>
    <property type="evidence" value="ECO:0007669"/>
    <property type="project" value="UniProtKB-UniRule"/>
</dbReference>
<dbReference type="KEGG" id="mass:CR152_14820"/>
<evidence type="ECO:0000259" key="7">
    <source>
        <dbReference type="Pfam" id="PF07195"/>
    </source>
</evidence>
<dbReference type="GO" id="GO:0009421">
    <property type="term" value="C:bacterial-type flagellum filament cap"/>
    <property type="evidence" value="ECO:0007669"/>
    <property type="project" value="InterPro"/>
</dbReference>
<keyword evidence="5" id="KW-0964">Secreted</keyword>
<evidence type="ECO:0000256" key="2">
    <source>
        <dbReference type="ARBA" id="ARBA00011255"/>
    </source>
</evidence>
<evidence type="ECO:0000256" key="3">
    <source>
        <dbReference type="ARBA" id="ARBA00023054"/>
    </source>
</evidence>
<dbReference type="PANTHER" id="PTHR30288">
    <property type="entry name" value="FLAGELLAR CAP/ASSEMBLY PROTEIN FLID"/>
    <property type="match status" value="1"/>
</dbReference>
<comment type="subunit">
    <text evidence="2 5">Homopentamer.</text>
</comment>
<evidence type="ECO:0000313" key="9">
    <source>
        <dbReference type="Proteomes" id="UP000229897"/>
    </source>
</evidence>
<keyword evidence="8" id="KW-0969">Cilium</keyword>
<feature type="domain" description="Flagellar hook-associated protein 2 C-terminal" evidence="7">
    <location>
        <begin position="242"/>
        <end position="421"/>
    </location>
</feature>
<dbReference type="AlphaFoldDB" id="A0A2D2DKZ1"/>